<sequence length="282" mass="31567">MQAEATAAPCISSVFPMAEGNDENAMEVAYHTDANVDANTDANTDERQRREGKSRSVVWQHFIKLTKEDGTYEKCKCNHCHKVFACSSRSGTTNLLRHLTEGGCPVVKLDKKGTSERKTASLPWKYEHQTPIEVSIDMHEDLLPDGLPYAPSNGEFVGPSYGKASKTPPRKSLVNGGDAWTNELRACLGKLNKLINDHLPKGASLKTSLDIGNPDTSIFGAIKCLNELEDIPESSTMYLDALDVLRVPEERECFVCLNPEPRRRWLQRMLNRQYPLIYNDQI</sequence>
<dbReference type="Proteomes" id="UP000595140">
    <property type="component" value="Unassembled WGS sequence"/>
</dbReference>
<dbReference type="OrthoDB" id="1607513at2759"/>
<keyword evidence="7" id="KW-1185">Reference proteome</keyword>
<dbReference type="GO" id="GO:0008270">
    <property type="term" value="F:zinc ion binding"/>
    <property type="evidence" value="ECO:0007669"/>
    <property type="project" value="UniProtKB-KW"/>
</dbReference>
<gene>
    <name evidence="6" type="ORF">CCAM_LOCUS39345</name>
</gene>
<dbReference type="GO" id="GO:0005634">
    <property type="term" value="C:nucleus"/>
    <property type="evidence" value="ECO:0007669"/>
    <property type="project" value="TreeGrafter"/>
</dbReference>
<dbReference type="InterPro" id="IPR036236">
    <property type="entry name" value="Znf_C2H2_sf"/>
</dbReference>
<protein>
    <recommendedName>
        <fullName evidence="5">BED-type domain-containing protein</fullName>
    </recommendedName>
</protein>
<keyword evidence="3" id="KW-0862">Zinc</keyword>
<accession>A0A484N9K2</accession>
<evidence type="ECO:0000256" key="1">
    <source>
        <dbReference type="ARBA" id="ARBA00022723"/>
    </source>
</evidence>
<feature type="domain" description="BED-type" evidence="5">
    <location>
        <begin position="53"/>
        <end position="117"/>
    </location>
</feature>
<reference evidence="6 7" key="1">
    <citation type="submission" date="2018-04" db="EMBL/GenBank/DDBJ databases">
        <authorList>
            <person name="Vogel A."/>
        </authorList>
    </citation>
    <scope>NUCLEOTIDE SEQUENCE [LARGE SCALE GENOMIC DNA]</scope>
</reference>
<evidence type="ECO:0000259" key="5">
    <source>
        <dbReference type="PROSITE" id="PS50808"/>
    </source>
</evidence>
<dbReference type="InterPro" id="IPR003656">
    <property type="entry name" value="Znf_BED"/>
</dbReference>
<name>A0A484N9K2_9ASTE</name>
<dbReference type="GO" id="GO:0006357">
    <property type="term" value="P:regulation of transcription by RNA polymerase II"/>
    <property type="evidence" value="ECO:0007669"/>
    <property type="project" value="TreeGrafter"/>
</dbReference>
<organism evidence="6 7">
    <name type="scientific">Cuscuta campestris</name>
    <dbReference type="NCBI Taxonomy" id="132261"/>
    <lineage>
        <taxon>Eukaryota</taxon>
        <taxon>Viridiplantae</taxon>
        <taxon>Streptophyta</taxon>
        <taxon>Embryophyta</taxon>
        <taxon>Tracheophyta</taxon>
        <taxon>Spermatophyta</taxon>
        <taxon>Magnoliopsida</taxon>
        <taxon>eudicotyledons</taxon>
        <taxon>Gunneridae</taxon>
        <taxon>Pentapetalae</taxon>
        <taxon>asterids</taxon>
        <taxon>lamiids</taxon>
        <taxon>Solanales</taxon>
        <taxon>Convolvulaceae</taxon>
        <taxon>Cuscuteae</taxon>
        <taxon>Cuscuta</taxon>
        <taxon>Cuscuta subgen. Grammica</taxon>
        <taxon>Cuscuta sect. Cleistogrammica</taxon>
    </lineage>
</organism>
<evidence type="ECO:0000256" key="3">
    <source>
        <dbReference type="ARBA" id="ARBA00022833"/>
    </source>
</evidence>
<dbReference type="PROSITE" id="PS50808">
    <property type="entry name" value="ZF_BED"/>
    <property type="match status" value="1"/>
</dbReference>
<dbReference type="InterPro" id="IPR053031">
    <property type="entry name" value="Cuticle_assoc_protein"/>
</dbReference>
<dbReference type="EMBL" id="OOIL02006555">
    <property type="protein sequence ID" value="VFQ97569.1"/>
    <property type="molecule type" value="Genomic_DNA"/>
</dbReference>
<dbReference type="PANTHER" id="PTHR34396:SF10">
    <property type="entry name" value="BED-TYPE DOMAIN-CONTAINING PROTEIN"/>
    <property type="match status" value="1"/>
</dbReference>
<dbReference type="AlphaFoldDB" id="A0A484N9K2"/>
<dbReference type="GO" id="GO:1990837">
    <property type="term" value="F:sequence-specific double-stranded DNA binding"/>
    <property type="evidence" value="ECO:0007669"/>
    <property type="project" value="TreeGrafter"/>
</dbReference>
<evidence type="ECO:0000313" key="7">
    <source>
        <dbReference type="Proteomes" id="UP000595140"/>
    </source>
</evidence>
<dbReference type="PANTHER" id="PTHR34396">
    <property type="entry name" value="OS03G0264950 PROTEIN-RELATED"/>
    <property type="match status" value="1"/>
</dbReference>
<keyword evidence="2 4" id="KW-0863">Zinc-finger</keyword>
<evidence type="ECO:0000256" key="2">
    <source>
        <dbReference type="ARBA" id="ARBA00022771"/>
    </source>
</evidence>
<keyword evidence="1" id="KW-0479">Metal-binding</keyword>
<dbReference type="SUPFAM" id="SSF57667">
    <property type="entry name" value="beta-beta-alpha zinc fingers"/>
    <property type="match status" value="1"/>
</dbReference>
<dbReference type="Pfam" id="PF02892">
    <property type="entry name" value="zf-BED"/>
    <property type="match status" value="1"/>
</dbReference>
<dbReference type="SMART" id="SM00614">
    <property type="entry name" value="ZnF_BED"/>
    <property type="match status" value="1"/>
</dbReference>
<evidence type="ECO:0000313" key="6">
    <source>
        <dbReference type="EMBL" id="VFQ97569.1"/>
    </source>
</evidence>
<evidence type="ECO:0000256" key="4">
    <source>
        <dbReference type="PROSITE-ProRule" id="PRU00027"/>
    </source>
</evidence>
<proteinExistence type="predicted"/>